<proteinExistence type="predicted"/>
<accession>A0ABX1PBM2</accession>
<organism evidence="1 2">
    <name type="scientific">Brasilonema bromeliae SPC951</name>
    <dbReference type="NCBI Taxonomy" id="385972"/>
    <lineage>
        <taxon>Bacteria</taxon>
        <taxon>Bacillati</taxon>
        <taxon>Cyanobacteriota</taxon>
        <taxon>Cyanophyceae</taxon>
        <taxon>Nostocales</taxon>
        <taxon>Scytonemataceae</taxon>
        <taxon>Brasilonema</taxon>
        <taxon>Bromeliae group (in: Brasilonema)</taxon>
    </lineage>
</organism>
<keyword evidence="2" id="KW-1185">Reference proteome</keyword>
<evidence type="ECO:0000313" key="1">
    <source>
        <dbReference type="EMBL" id="NMG21172.1"/>
    </source>
</evidence>
<protein>
    <submittedName>
        <fullName evidence="1">Uncharacterized protein</fullName>
    </submittedName>
</protein>
<dbReference type="EMBL" id="QMEB01000142">
    <property type="protein sequence ID" value="NMG21172.1"/>
    <property type="molecule type" value="Genomic_DNA"/>
</dbReference>
<gene>
    <name evidence="1" type="ORF">DP116_17645</name>
</gene>
<name>A0ABX1PBM2_9CYAN</name>
<evidence type="ECO:0000313" key="2">
    <source>
        <dbReference type="Proteomes" id="UP000718564"/>
    </source>
</evidence>
<dbReference type="Proteomes" id="UP000718564">
    <property type="component" value="Unassembled WGS sequence"/>
</dbReference>
<reference evidence="1 2" key="1">
    <citation type="submission" date="2018-06" db="EMBL/GenBank/DDBJ databases">
        <title>Comparative genomics of Brasilonema spp. strains.</title>
        <authorList>
            <person name="Alvarenga D.O."/>
            <person name="Fiore M.F."/>
            <person name="Varani A.M."/>
        </authorList>
    </citation>
    <scope>NUCLEOTIDE SEQUENCE [LARGE SCALE GENOMIC DNA]</scope>
    <source>
        <strain evidence="1 2">SPC951</strain>
    </source>
</reference>
<sequence>MKFFENLTKLVFEPEIFVLPRRQGSSDTAMQSKFFGAPRRLLSHWKKKKKIGHLRLGRE</sequence>
<comment type="caution">
    <text evidence="1">The sequence shown here is derived from an EMBL/GenBank/DDBJ whole genome shotgun (WGS) entry which is preliminary data.</text>
</comment>